<dbReference type="EMBL" id="JABEBT010000163">
    <property type="protein sequence ID" value="KAF7627176.1"/>
    <property type="molecule type" value="Genomic_DNA"/>
</dbReference>
<sequence length="382" mass="43837">MLICISNNFIQLFSILVILTRCSCIPRRGLEPWSVILCKFRDLATYEPKTREWFTRWIIGHNEHDSIEKYFWNVSNGVYSISGSNINGWFTISQTQKDILNLINKSRHSGIPQLGSDSSFQYFDIIKDLCYAEAVKNGSVLHRQKITIINAGTAAVFDKKNGVLLTPQLVFSSVLAHEMVHSFFIGHSYSDSKIRVFPYATNGEYDDRYDLMSTANAYMHHSNFGMNGPGLNGPHLDYLGWLPMDRILYFGREGRTNYTLRLSSISVPHTQTQGWLLVMLPFDRDNPNNYYTVELRTPNLVDRGIAQPSILIHRVHKNGHSYYSTLLRQADFYELTDEGTEWVTFTNAVENINAGEQDASSKTIQFIRVSLKQLSKRFLTFN</sequence>
<dbReference type="AlphaFoldDB" id="A0A8S9ZC27"/>
<evidence type="ECO:0000256" key="1">
    <source>
        <dbReference type="SAM" id="SignalP"/>
    </source>
</evidence>
<reference evidence="2" key="1">
    <citation type="journal article" date="2020" name="Ecol. Evol.">
        <title>Genome structure and content of the rice root-knot nematode (Meloidogyne graminicola).</title>
        <authorList>
            <person name="Phan N.T."/>
            <person name="Danchin E.G.J."/>
            <person name="Klopp C."/>
            <person name="Perfus-Barbeoch L."/>
            <person name="Kozlowski D.K."/>
            <person name="Koutsovoulos G.D."/>
            <person name="Lopez-Roques C."/>
            <person name="Bouchez O."/>
            <person name="Zahm M."/>
            <person name="Besnard G."/>
            <person name="Bellafiore S."/>
        </authorList>
    </citation>
    <scope>NUCLEOTIDE SEQUENCE</scope>
    <source>
        <strain evidence="2">VN-18</strain>
    </source>
</reference>
<feature type="chain" id="PRO_5035881266" evidence="1">
    <location>
        <begin position="25"/>
        <end position="382"/>
    </location>
</feature>
<protein>
    <submittedName>
        <fullName evidence="2">Uncharacterized protein</fullName>
    </submittedName>
</protein>
<name>A0A8S9ZC27_9BILA</name>
<comment type="caution">
    <text evidence="2">The sequence shown here is derived from an EMBL/GenBank/DDBJ whole genome shotgun (WGS) entry which is preliminary data.</text>
</comment>
<evidence type="ECO:0000313" key="2">
    <source>
        <dbReference type="EMBL" id="KAF7627176.1"/>
    </source>
</evidence>
<dbReference type="OrthoDB" id="5843947at2759"/>
<accession>A0A8S9ZC27</accession>
<keyword evidence="1" id="KW-0732">Signal</keyword>
<keyword evidence="3" id="KW-1185">Reference proteome</keyword>
<evidence type="ECO:0000313" key="3">
    <source>
        <dbReference type="Proteomes" id="UP000605970"/>
    </source>
</evidence>
<proteinExistence type="predicted"/>
<gene>
    <name evidence="2" type="ORF">Mgra_00009539</name>
</gene>
<dbReference type="Proteomes" id="UP000605970">
    <property type="component" value="Unassembled WGS sequence"/>
</dbReference>
<feature type="signal peptide" evidence="1">
    <location>
        <begin position="1"/>
        <end position="24"/>
    </location>
</feature>
<organism evidence="2 3">
    <name type="scientific">Meloidogyne graminicola</name>
    <dbReference type="NCBI Taxonomy" id="189291"/>
    <lineage>
        <taxon>Eukaryota</taxon>
        <taxon>Metazoa</taxon>
        <taxon>Ecdysozoa</taxon>
        <taxon>Nematoda</taxon>
        <taxon>Chromadorea</taxon>
        <taxon>Rhabditida</taxon>
        <taxon>Tylenchina</taxon>
        <taxon>Tylenchomorpha</taxon>
        <taxon>Tylenchoidea</taxon>
        <taxon>Meloidogynidae</taxon>
        <taxon>Meloidogyninae</taxon>
        <taxon>Meloidogyne</taxon>
    </lineage>
</organism>